<dbReference type="EMBL" id="VJMH01006649">
    <property type="protein sequence ID" value="KAF0688826.1"/>
    <property type="molecule type" value="Genomic_DNA"/>
</dbReference>
<protein>
    <recommendedName>
        <fullName evidence="1">Fibronectin type-III domain-containing protein</fullName>
    </recommendedName>
</protein>
<organism evidence="2">
    <name type="scientific">Aphanomyces stellatus</name>
    <dbReference type="NCBI Taxonomy" id="120398"/>
    <lineage>
        <taxon>Eukaryota</taxon>
        <taxon>Sar</taxon>
        <taxon>Stramenopiles</taxon>
        <taxon>Oomycota</taxon>
        <taxon>Saprolegniomycetes</taxon>
        <taxon>Saprolegniales</taxon>
        <taxon>Verrucalvaceae</taxon>
        <taxon>Aphanomyces</taxon>
    </lineage>
</organism>
<dbReference type="InterPro" id="IPR003961">
    <property type="entry name" value="FN3_dom"/>
</dbReference>
<gene>
    <name evidence="2" type="ORF">As57867_019543</name>
</gene>
<sequence>MMYYQVEWWTTASQPEIQVVEMKWTAVPTTLTFSLAFQGSQSLAIPMDASAANMRNALMTIGATTNTPMAFPIGAVQVTRTAINVNQGYQWTVTFVSAVRNQPLLQMNLVTNTGGAGVQGRVFEAVAGVAGGTSTFPGTPEVQVITLVNAAAPITGFFRLAFMGSTWSTYIPATGTAASLAPFLQTVLQELSTVGQVTVTPATSANFQPNTLAWAVTFLSVVGNVPGLAIDATKLIPATTVATIYDGNNAVQPNSGAWCSGADPACPDIYTYVRIGEQAIGYGFYATNVPTVLTYTATGLTAGKTYYASVTAKNALGLGPRAAASPVSVIPPLQVPSQPTSVAVNVNTGQSTSLLASWAAPVSNGGNSILKYTVEYDT</sequence>
<feature type="domain" description="Fibronectin type-III" evidence="1">
    <location>
        <begin position="335"/>
        <end position="378"/>
    </location>
</feature>
<dbReference type="SUPFAM" id="SSF49265">
    <property type="entry name" value="Fibronectin type III"/>
    <property type="match status" value="1"/>
</dbReference>
<accession>A0A6A4XYF5</accession>
<reference evidence="2" key="1">
    <citation type="submission" date="2019-06" db="EMBL/GenBank/DDBJ databases">
        <title>Genomics analysis of Aphanomyces spp. identifies a new class of oomycete effector associated with host adaptation.</title>
        <authorList>
            <person name="Gaulin E."/>
        </authorList>
    </citation>
    <scope>NUCLEOTIDE SEQUENCE</scope>
    <source>
        <strain evidence="2">CBS 578.67</strain>
    </source>
</reference>
<evidence type="ECO:0000259" key="1">
    <source>
        <dbReference type="PROSITE" id="PS50853"/>
    </source>
</evidence>
<evidence type="ECO:0000313" key="2">
    <source>
        <dbReference type="EMBL" id="KAF0688826.1"/>
    </source>
</evidence>
<dbReference type="InterPro" id="IPR013783">
    <property type="entry name" value="Ig-like_fold"/>
</dbReference>
<feature type="non-terminal residue" evidence="2">
    <location>
        <position position="378"/>
    </location>
</feature>
<dbReference type="Gene3D" id="2.60.40.10">
    <property type="entry name" value="Immunoglobulins"/>
    <property type="match status" value="2"/>
</dbReference>
<dbReference type="AlphaFoldDB" id="A0A6A4XYF5"/>
<dbReference type="CDD" id="cd00063">
    <property type="entry name" value="FN3"/>
    <property type="match status" value="1"/>
</dbReference>
<dbReference type="PROSITE" id="PS50853">
    <property type="entry name" value="FN3"/>
    <property type="match status" value="1"/>
</dbReference>
<dbReference type="OrthoDB" id="504170at2759"/>
<name>A0A6A4XYF5_9STRA</name>
<proteinExistence type="predicted"/>
<comment type="caution">
    <text evidence="2">The sequence shown here is derived from an EMBL/GenBank/DDBJ whole genome shotgun (WGS) entry which is preliminary data.</text>
</comment>
<dbReference type="InterPro" id="IPR036116">
    <property type="entry name" value="FN3_sf"/>
</dbReference>